<dbReference type="Pfam" id="PF01546">
    <property type="entry name" value="Peptidase_M20"/>
    <property type="match status" value="1"/>
</dbReference>
<dbReference type="InterPro" id="IPR010964">
    <property type="entry name" value="M20A_pepV-rel"/>
</dbReference>
<dbReference type="Proteomes" id="UP000265562">
    <property type="component" value="Chromosome"/>
</dbReference>
<evidence type="ECO:0000256" key="2">
    <source>
        <dbReference type="ARBA" id="ARBA00006247"/>
    </source>
</evidence>
<dbReference type="PANTHER" id="PTHR43808">
    <property type="entry name" value="ACETYLORNITHINE DEACETYLASE"/>
    <property type="match status" value="1"/>
</dbReference>
<name>A0A385Q2M3_9FIRM</name>
<keyword evidence="6" id="KW-0862">Zinc</keyword>
<dbReference type="EMBL" id="CP032364">
    <property type="protein sequence ID" value="AYA99989.1"/>
    <property type="molecule type" value="Genomic_DNA"/>
</dbReference>
<proteinExistence type="inferred from homology"/>
<evidence type="ECO:0000256" key="8">
    <source>
        <dbReference type="ARBA" id="ARBA00023049"/>
    </source>
</evidence>
<dbReference type="GO" id="GO:0008270">
    <property type="term" value="F:zinc ion binding"/>
    <property type="evidence" value="ECO:0007669"/>
    <property type="project" value="InterPro"/>
</dbReference>
<dbReference type="InterPro" id="IPR002933">
    <property type="entry name" value="Peptidase_M20"/>
</dbReference>
<dbReference type="GO" id="GO:0008777">
    <property type="term" value="F:acetylornithine deacetylase activity"/>
    <property type="evidence" value="ECO:0007669"/>
    <property type="project" value="TreeGrafter"/>
</dbReference>
<evidence type="ECO:0000313" key="10">
    <source>
        <dbReference type="Proteomes" id="UP000265562"/>
    </source>
</evidence>
<dbReference type="GO" id="GO:0006508">
    <property type="term" value="P:proteolysis"/>
    <property type="evidence" value="ECO:0007669"/>
    <property type="project" value="UniProtKB-KW"/>
</dbReference>
<dbReference type="Gene3D" id="3.40.630.10">
    <property type="entry name" value="Zn peptidases"/>
    <property type="match status" value="1"/>
</dbReference>
<dbReference type="KEGG" id="lua:D4A81_08570"/>
<sequence>MRKYREEIEKYIDDHRDEMVEDIIRLCSINSQRSEYVEGAPFGEGPKRALTLALNLAEKYGFEITNYDNYVGAVDLNDREKGLDILAHLDVVPEGEGWSVTAPFEPKEIDGKIYGRGTSDDKGPAVAALFALRAVRDLGIPVKKNTRLVLGTDEECGSSCIQYYYKKEQEAPMTFSPDGEFPVVNIEKGRLQGEFSAALEDGGDKRLVSIEAGTKVNVVPPKAKAVIEGFDIDEVEEKAKAVAEETGIKFSFDLVPVFEITALGANAHASTPDSGNNAITGLLELLCRLEFSPSKKIETIKKLYKLMPHGDTSGENLGIAVEDERSGALTLAFSILNLKNNIMHGFFDCRIPVSGDGEKILKTVSEKFKGIDIEFLEDTVVKPHEVDGNSPFVKTLLSIYEDYTGLKGECLAMGGGTYVHDIENGVAFGAVFPGTDTKMHGADEFVVIDELVAAAKIFAQAIVELCE</sequence>
<dbReference type="Gene3D" id="3.30.70.360">
    <property type="match status" value="2"/>
</dbReference>
<dbReference type="GO" id="GO:0016805">
    <property type="term" value="F:dipeptidase activity"/>
    <property type="evidence" value="ECO:0007669"/>
    <property type="project" value="UniProtKB-KW"/>
</dbReference>
<dbReference type="InterPro" id="IPR050072">
    <property type="entry name" value="Peptidase_M20A"/>
</dbReference>
<evidence type="ECO:0000256" key="1">
    <source>
        <dbReference type="ARBA" id="ARBA00001947"/>
    </source>
</evidence>
<dbReference type="SUPFAM" id="SSF55031">
    <property type="entry name" value="Bacterial exopeptidase dimerisation domain"/>
    <property type="match status" value="1"/>
</dbReference>
<dbReference type="NCBIfam" id="TIGR01887">
    <property type="entry name" value="dipeptidaselike"/>
    <property type="match status" value="1"/>
</dbReference>
<dbReference type="SUPFAM" id="SSF53187">
    <property type="entry name" value="Zn-dependent exopeptidases"/>
    <property type="match status" value="1"/>
</dbReference>
<accession>A0A385Q2M3</accession>
<dbReference type="GO" id="GO:0006526">
    <property type="term" value="P:L-arginine biosynthetic process"/>
    <property type="evidence" value="ECO:0007669"/>
    <property type="project" value="TreeGrafter"/>
</dbReference>
<comment type="similarity">
    <text evidence="2">Belongs to the peptidase M20A family.</text>
</comment>
<dbReference type="AlphaFoldDB" id="A0A385Q2M3"/>
<keyword evidence="3" id="KW-0645">Protease</keyword>
<evidence type="ECO:0000256" key="4">
    <source>
        <dbReference type="ARBA" id="ARBA00022723"/>
    </source>
</evidence>
<dbReference type="GO" id="GO:0008237">
    <property type="term" value="F:metallopeptidase activity"/>
    <property type="evidence" value="ECO:0007669"/>
    <property type="project" value="UniProtKB-KW"/>
</dbReference>
<keyword evidence="8" id="KW-0482">Metalloprotease</keyword>
<keyword evidence="4" id="KW-0479">Metal-binding</keyword>
<comment type="cofactor">
    <cofactor evidence="1">
        <name>Zn(2+)</name>
        <dbReference type="ChEBI" id="CHEBI:29105"/>
    </cofactor>
</comment>
<organism evidence="9 10">
    <name type="scientific">Lachnoanaerobaculum umeaense</name>
    <dbReference type="NCBI Taxonomy" id="617123"/>
    <lineage>
        <taxon>Bacteria</taxon>
        <taxon>Bacillati</taxon>
        <taxon>Bacillota</taxon>
        <taxon>Clostridia</taxon>
        <taxon>Lachnospirales</taxon>
        <taxon>Lachnospiraceae</taxon>
        <taxon>Lachnoanaerobaculum</taxon>
    </lineage>
</organism>
<evidence type="ECO:0000313" key="9">
    <source>
        <dbReference type="EMBL" id="AYA99989.1"/>
    </source>
</evidence>
<protein>
    <submittedName>
        <fullName evidence="9">Dipeptidase PepV</fullName>
    </submittedName>
</protein>
<dbReference type="InterPro" id="IPR036264">
    <property type="entry name" value="Bact_exopeptidase_dim_dom"/>
</dbReference>
<evidence type="ECO:0000256" key="3">
    <source>
        <dbReference type="ARBA" id="ARBA00022670"/>
    </source>
</evidence>
<evidence type="ECO:0000256" key="6">
    <source>
        <dbReference type="ARBA" id="ARBA00022833"/>
    </source>
</evidence>
<keyword evidence="10" id="KW-1185">Reference proteome</keyword>
<evidence type="ECO:0000256" key="5">
    <source>
        <dbReference type="ARBA" id="ARBA00022801"/>
    </source>
</evidence>
<keyword evidence="5" id="KW-0378">Hydrolase</keyword>
<dbReference type="RefSeq" id="WP_111525474.1">
    <property type="nucleotide sequence ID" value="NZ_CP032364.1"/>
</dbReference>
<reference evidence="9 10" key="1">
    <citation type="submission" date="2018-09" db="EMBL/GenBank/DDBJ databases">
        <title>Genome sequencing of Lachnoanaerobaculum umeaense DSM 23576.</title>
        <authorList>
            <person name="Kook J.-K."/>
            <person name="Park S.-N."/>
            <person name="Lim Y.K."/>
        </authorList>
    </citation>
    <scope>NUCLEOTIDE SEQUENCE [LARGE SCALE GENOMIC DNA]</scope>
    <source>
        <strain evidence="10">DSM 23576 \ CCUG 58757</strain>
    </source>
</reference>
<keyword evidence="7" id="KW-0224">Dipeptidase</keyword>
<dbReference type="PANTHER" id="PTHR43808:SF31">
    <property type="entry name" value="N-ACETYL-L-CITRULLINE DEACETYLASE"/>
    <property type="match status" value="1"/>
</dbReference>
<gene>
    <name evidence="9" type="primary">pepV</name>
    <name evidence="9" type="ORF">D4A81_08570</name>
</gene>
<evidence type="ECO:0000256" key="7">
    <source>
        <dbReference type="ARBA" id="ARBA00022997"/>
    </source>
</evidence>
<dbReference type="OrthoDB" id="9761532at2"/>
<dbReference type="NCBIfam" id="NF005591">
    <property type="entry name" value="PRK07318.1"/>
    <property type="match status" value="1"/>
</dbReference>